<keyword evidence="5" id="KW-0598">Phosphotransferase system</keyword>
<name>A0AAP2VN12_PARDI</name>
<dbReference type="PANTHER" id="PTHR37324:SF2">
    <property type="entry name" value="PTS SYSTEM GALACTITOL-SPECIFIC EIIC COMPONENT"/>
    <property type="match status" value="1"/>
</dbReference>
<evidence type="ECO:0000256" key="6">
    <source>
        <dbReference type="ARBA" id="ARBA00022692"/>
    </source>
</evidence>
<dbReference type="InterPro" id="IPR004703">
    <property type="entry name" value="PTS_sugar-sp_permease"/>
</dbReference>
<accession>A0AAP2VN12</accession>
<evidence type="ECO:0000256" key="8">
    <source>
        <dbReference type="ARBA" id="ARBA00023136"/>
    </source>
</evidence>
<evidence type="ECO:0000256" key="3">
    <source>
        <dbReference type="ARBA" id="ARBA00022475"/>
    </source>
</evidence>
<gene>
    <name evidence="10" type="ORF">LI194_22085</name>
</gene>
<keyword evidence="6 9" id="KW-0812">Transmembrane</keyword>
<reference evidence="10" key="1">
    <citation type="submission" date="2021-10" db="EMBL/GenBank/DDBJ databases">
        <title>Collection of gut derived symbiotic bacterial strains cultured from healthy donors.</title>
        <authorList>
            <person name="Lin H."/>
            <person name="Littmann E."/>
            <person name="Kohout C."/>
            <person name="Pamer E.G."/>
        </authorList>
    </citation>
    <scope>NUCLEOTIDE SEQUENCE</scope>
    <source>
        <strain evidence="10">DFI.2.94</strain>
    </source>
</reference>
<keyword evidence="3" id="KW-1003">Cell membrane</keyword>
<feature type="transmembrane region" description="Helical" evidence="9">
    <location>
        <begin position="6"/>
        <end position="24"/>
    </location>
</feature>
<comment type="caution">
    <text evidence="10">The sequence shown here is derived from an EMBL/GenBank/DDBJ whole genome shotgun (WGS) entry which is preliminary data.</text>
</comment>
<feature type="transmembrane region" description="Helical" evidence="9">
    <location>
        <begin position="56"/>
        <end position="77"/>
    </location>
</feature>
<dbReference type="GO" id="GO:0005886">
    <property type="term" value="C:plasma membrane"/>
    <property type="evidence" value="ECO:0007669"/>
    <property type="project" value="UniProtKB-SubCell"/>
</dbReference>
<comment type="subcellular location">
    <subcellularLocation>
        <location evidence="1">Cell membrane</location>
        <topology evidence="1">Multi-pass membrane protein</topology>
    </subcellularLocation>
</comment>
<evidence type="ECO:0000256" key="9">
    <source>
        <dbReference type="SAM" id="Phobius"/>
    </source>
</evidence>
<dbReference type="RefSeq" id="WP_317206413.1">
    <property type="nucleotide sequence ID" value="NZ_JAJCNI010000145.1"/>
</dbReference>
<evidence type="ECO:0000256" key="5">
    <source>
        <dbReference type="ARBA" id="ARBA00022683"/>
    </source>
</evidence>
<dbReference type="Proteomes" id="UP001198806">
    <property type="component" value="Unassembled WGS sequence"/>
</dbReference>
<keyword evidence="2" id="KW-0813">Transport</keyword>
<sequence>GNQTLPVVDLLAIPYMVQALVCLSNGNIAKTLLNGVIWFSLGLYMCSYTAPMFTEIAQTVGVTLPAGALMVTSFNILGKPIFGLI</sequence>
<dbReference type="EMBL" id="JAJCNI010000145">
    <property type="protein sequence ID" value="MCB6520470.1"/>
    <property type="molecule type" value="Genomic_DNA"/>
</dbReference>
<dbReference type="GO" id="GO:0009401">
    <property type="term" value="P:phosphoenolpyruvate-dependent sugar phosphotransferase system"/>
    <property type="evidence" value="ECO:0007669"/>
    <property type="project" value="UniProtKB-KW"/>
</dbReference>
<evidence type="ECO:0000256" key="1">
    <source>
        <dbReference type="ARBA" id="ARBA00004651"/>
    </source>
</evidence>
<feature type="transmembrane region" description="Helical" evidence="9">
    <location>
        <begin position="31"/>
        <end position="50"/>
    </location>
</feature>
<keyword evidence="7 9" id="KW-1133">Transmembrane helix</keyword>
<evidence type="ECO:0000256" key="7">
    <source>
        <dbReference type="ARBA" id="ARBA00022989"/>
    </source>
</evidence>
<protein>
    <submittedName>
        <fullName evidence="10">Uncharacterized protein</fullName>
    </submittedName>
</protein>
<proteinExistence type="predicted"/>
<organism evidence="10 11">
    <name type="scientific">Parabacteroides distasonis</name>
    <dbReference type="NCBI Taxonomy" id="823"/>
    <lineage>
        <taxon>Bacteria</taxon>
        <taxon>Pseudomonadati</taxon>
        <taxon>Bacteroidota</taxon>
        <taxon>Bacteroidia</taxon>
        <taxon>Bacteroidales</taxon>
        <taxon>Tannerellaceae</taxon>
        <taxon>Parabacteroides</taxon>
    </lineage>
</organism>
<dbReference type="Pfam" id="PF03611">
    <property type="entry name" value="EIIC-GAT"/>
    <property type="match status" value="1"/>
</dbReference>
<evidence type="ECO:0000313" key="11">
    <source>
        <dbReference type="Proteomes" id="UP001198806"/>
    </source>
</evidence>
<evidence type="ECO:0000256" key="2">
    <source>
        <dbReference type="ARBA" id="ARBA00022448"/>
    </source>
</evidence>
<evidence type="ECO:0000256" key="4">
    <source>
        <dbReference type="ARBA" id="ARBA00022597"/>
    </source>
</evidence>
<dbReference type="InterPro" id="IPR013853">
    <property type="entry name" value="EIIC-GAT"/>
</dbReference>
<keyword evidence="8 9" id="KW-0472">Membrane</keyword>
<dbReference type="PANTHER" id="PTHR37324">
    <property type="entry name" value="PTS SYSTEM GALACTITOL-SPECIFIC EIIC COMPONENT"/>
    <property type="match status" value="1"/>
</dbReference>
<feature type="non-terminal residue" evidence="10">
    <location>
        <position position="1"/>
    </location>
</feature>
<feature type="non-terminal residue" evidence="10">
    <location>
        <position position="85"/>
    </location>
</feature>
<dbReference type="GO" id="GO:0015577">
    <property type="term" value="F:galactitol transmembrane transporter activity"/>
    <property type="evidence" value="ECO:0007669"/>
    <property type="project" value="InterPro"/>
</dbReference>
<evidence type="ECO:0000313" key="10">
    <source>
        <dbReference type="EMBL" id="MCB6520470.1"/>
    </source>
</evidence>
<dbReference type="AlphaFoldDB" id="A0AAP2VN12"/>
<keyword evidence="4" id="KW-0762">Sugar transport</keyword>